<dbReference type="InterPro" id="IPR051745">
    <property type="entry name" value="Intracell_Transport_Effector"/>
</dbReference>
<dbReference type="GO" id="GO:0048471">
    <property type="term" value="C:perinuclear region of cytoplasm"/>
    <property type="evidence" value="ECO:0007669"/>
    <property type="project" value="UniProtKB-SubCell"/>
</dbReference>
<dbReference type="AlphaFoldDB" id="A0A2I4C1F3"/>
<feature type="compositionally biased region" description="Polar residues" evidence="7">
    <location>
        <begin position="517"/>
        <end position="527"/>
    </location>
</feature>
<name>A0A2I4C1F3_AUSLI</name>
<dbReference type="InterPro" id="IPR013083">
    <property type="entry name" value="Znf_RING/FYVE/PHD"/>
</dbReference>
<dbReference type="Pfam" id="PF02318">
    <property type="entry name" value="FYVE_2"/>
    <property type="match status" value="1"/>
</dbReference>
<evidence type="ECO:0000256" key="7">
    <source>
        <dbReference type="SAM" id="MobiDB-lite"/>
    </source>
</evidence>
<dbReference type="GO" id="GO:0031267">
    <property type="term" value="F:small GTPase binding"/>
    <property type="evidence" value="ECO:0007669"/>
    <property type="project" value="InterPro"/>
</dbReference>
<dbReference type="PROSITE" id="PS50916">
    <property type="entry name" value="RABBD"/>
    <property type="match status" value="1"/>
</dbReference>
<feature type="compositionally biased region" description="Basic and acidic residues" evidence="7">
    <location>
        <begin position="490"/>
        <end position="499"/>
    </location>
</feature>
<evidence type="ECO:0000256" key="5">
    <source>
        <dbReference type="ARBA" id="ARBA00022833"/>
    </source>
</evidence>
<accession>A0A2I4C1F3</accession>
<protein>
    <submittedName>
        <fullName evidence="10">Rab effector MyRIP</fullName>
    </submittedName>
</protein>
<dbReference type="GO" id="GO:0030864">
    <property type="term" value="C:cortical actin cytoskeleton"/>
    <property type="evidence" value="ECO:0007669"/>
    <property type="project" value="TreeGrafter"/>
</dbReference>
<dbReference type="OrthoDB" id="10072397at2759"/>
<feature type="compositionally biased region" description="Basic and acidic residues" evidence="7">
    <location>
        <begin position="881"/>
        <end position="903"/>
    </location>
</feature>
<dbReference type="GO" id="GO:0006886">
    <property type="term" value="P:intracellular protein transport"/>
    <property type="evidence" value="ECO:0007669"/>
    <property type="project" value="InterPro"/>
</dbReference>
<dbReference type="RefSeq" id="XP_013873832.1">
    <property type="nucleotide sequence ID" value="XM_014018378.1"/>
</dbReference>
<dbReference type="Pfam" id="PF04698">
    <property type="entry name" value="Rab_eff_C"/>
    <property type="match status" value="2"/>
</dbReference>
<keyword evidence="9" id="KW-1185">Reference proteome</keyword>
<dbReference type="InterPro" id="IPR041282">
    <property type="entry name" value="FYVE_2"/>
</dbReference>
<feature type="compositionally biased region" description="Basic and acidic residues" evidence="7">
    <location>
        <begin position="938"/>
        <end position="1034"/>
    </location>
</feature>
<feature type="region of interest" description="Disordered" evidence="7">
    <location>
        <begin position="938"/>
        <end position="1087"/>
    </location>
</feature>
<reference evidence="10" key="1">
    <citation type="submission" date="2025-08" db="UniProtKB">
        <authorList>
            <consortium name="RefSeq"/>
        </authorList>
    </citation>
    <scope>IDENTIFICATION</scope>
    <source>
        <strain evidence="10">Quisiro</strain>
        <tissue evidence="10">Liver</tissue>
    </source>
</reference>
<feature type="region of interest" description="Disordered" evidence="7">
    <location>
        <begin position="637"/>
        <end position="666"/>
    </location>
</feature>
<dbReference type="Gene3D" id="3.30.40.10">
    <property type="entry name" value="Zinc/RING finger domain, C3HC4 (zinc finger)"/>
    <property type="match status" value="1"/>
</dbReference>
<feature type="compositionally biased region" description="Polar residues" evidence="7">
    <location>
        <begin position="534"/>
        <end position="546"/>
    </location>
</feature>
<feature type="compositionally biased region" description="Polar residues" evidence="7">
    <location>
        <begin position="1225"/>
        <end position="1235"/>
    </location>
</feature>
<evidence type="ECO:0000256" key="2">
    <source>
        <dbReference type="ARBA" id="ARBA00022490"/>
    </source>
</evidence>
<evidence type="ECO:0000313" key="9">
    <source>
        <dbReference type="Proteomes" id="UP000192220"/>
    </source>
</evidence>
<dbReference type="Proteomes" id="UP000192220">
    <property type="component" value="Unplaced"/>
</dbReference>
<feature type="region of interest" description="Disordered" evidence="7">
    <location>
        <begin position="474"/>
        <end position="619"/>
    </location>
</feature>
<feature type="compositionally biased region" description="Basic and acidic residues" evidence="7">
    <location>
        <begin position="1059"/>
        <end position="1082"/>
    </location>
</feature>
<dbReference type="PANTHER" id="PTHR14555">
    <property type="entry name" value="MYELIN-ASSOCIATED OLIGODENDROCYTIC BASIC PROTEIN MOBP -RELATED"/>
    <property type="match status" value="1"/>
</dbReference>
<dbReference type="GO" id="GO:0008270">
    <property type="term" value="F:zinc ion binding"/>
    <property type="evidence" value="ECO:0007669"/>
    <property type="project" value="UniProtKB-KW"/>
</dbReference>
<keyword evidence="5" id="KW-0862">Zinc</keyword>
<evidence type="ECO:0000256" key="1">
    <source>
        <dbReference type="ARBA" id="ARBA00004556"/>
    </source>
</evidence>
<sequence length="1264" mass="142728">MMGRKLDLTGLTDSEAAHVLQVVQRDMRLRKTEEERLSELKQELDEEGSRCLLLSRQTCFNQRCCIRCCSPFTFLLNPKRRCRDCSYDVCKACRVYCKQDRAWLCSTCQKSRLLKTQSLEWFYANVKKRFKRFGSAKVLKTLYRKHLTEHSALSELTEGSACEESICNEGSVCESDSTFYRQTEEHSMAETLSVATRVAEEVIDEAISTAEFDASTQEKQNEARYLRQHRGELIEELAKTIVQKIISRRNALAEMKAEYDHSWPLEHAADLHHHHQPLSDQASSCSKPKLWKSHLALKLLDDASAAQVPDSPSPSALKKEGGGLAMTAWRSVDRLDNSVLKSPDGNWIALQSAQLSRPTLLTKRKSLVYSALERESGAVSAYEGLDSDGENKPEPDSSWGAVLQEIHRKMMDSNLNLHDFDNSVTPLMDHQVERDDLFSDSEGNWKSNKPLLALLKRKVPAEIRKPSSSRRTSIIDVNFNSTGDGDGEEEVKMAAEPKTRKMRRSRKKRRSKKEPSASVSHFNNKASSPLHPSDTGTPDTVTSGVTTPEPFDPDGDITGNGDNHIVEDFSLKRHQFESRVSGSPTREKTDEQYSTDGGKEEGRSPKVDADSDGGREDDEEVNYRLCRLVSQFSLPDFSSTDYELDRTGQSEAEWDQEKGLEEGDKEQKMERLNYKLCQLEKEVKASQLSSTEEELDRVDFDEHREEALAVRLSRLANEVDPAQFSSTEYELDRSGRGDGEEEAMDEETLWKLQPDKTQLCHLASLVSASQFSSTEDELDRVGENEGDGGEMKELWDGAESIGNVDLKMFDLREETREQRVLERLTKSADDETNEQRSRNLLDEIRGDVATEKEEFGDKKVENLKVEREVNETQEIPLEANRTAERDDEPVANRTDKKEEKFSNVGERKWETVAKSDEEDAEFDRIISSMLMITLEDMRVETMDKDGRKSKLENDRERESGSRTRPADAESRDASEECLSNERPESAVKEQKETEGQICNKRDARDMTSRSENTEEGLLHSVKDKLADMTVKETLSEAEPMSPEGQKQDGRGSTTDQEAAETRTDVDQKPDGMERGHSSDHQRGFLSPEEIQNRYSAASLRSITTEVLKVLNATEDLLQGAEGRDDTRLSIALPPNADPKKLDQQFWRLEENVYVAAGSVYSLEAELSDLEECAREICSSTSNMELFYLEEQVAAAAARVQQSELQISNISARIAALKSAGLNVDPQSRFNKTPRTTADMAATLDSSRHLRRRLPAPPVKGDKET</sequence>
<dbReference type="GO" id="GO:0003779">
    <property type="term" value="F:actin binding"/>
    <property type="evidence" value="ECO:0007669"/>
    <property type="project" value="TreeGrafter"/>
</dbReference>
<gene>
    <name evidence="10" type="primary">myripa</name>
</gene>
<dbReference type="InterPro" id="IPR011011">
    <property type="entry name" value="Znf_FYVE_PHD"/>
</dbReference>
<dbReference type="PANTHER" id="PTHR14555:SF6">
    <property type="entry name" value="RAB EFFECTOR MYRIP"/>
    <property type="match status" value="1"/>
</dbReference>
<comment type="subcellular location">
    <subcellularLocation>
        <location evidence="1">Cytoplasm</location>
        <location evidence="1">Perinuclear region</location>
    </subcellularLocation>
</comment>
<evidence type="ECO:0000256" key="6">
    <source>
        <dbReference type="SAM" id="Coils"/>
    </source>
</evidence>
<dbReference type="STRING" id="52670.A0A2I4C1F3"/>
<feature type="compositionally biased region" description="Basic and acidic residues" evidence="7">
    <location>
        <begin position="585"/>
        <end position="614"/>
    </location>
</feature>
<feature type="compositionally biased region" description="Basic and acidic residues" evidence="7">
    <location>
        <begin position="655"/>
        <end position="666"/>
    </location>
</feature>
<dbReference type="KEGG" id="alim:106524535"/>
<keyword evidence="4" id="KW-0863">Zinc-finger</keyword>
<feature type="domain" description="RabBD" evidence="8">
    <location>
        <begin position="5"/>
        <end position="125"/>
    </location>
</feature>
<dbReference type="CTD" id="561671"/>
<dbReference type="FunCoup" id="A0A2I4C1F3">
    <property type="interactions" value="22"/>
</dbReference>
<proteinExistence type="predicted"/>
<dbReference type="SUPFAM" id="SSF57903">
    <property type="entry name" value="FYVE/PHD zinc finger"/>
    <property type="match status" value="1"/>
</dbReference>
<evidence type="ECO:0000256" key="4">
    <source>
        <dbReference type="ARBA" id="ARBA00022771"/>
    </source>
</evidence>
<keyword evidence="2" id="KW-0963">Cytoplasm</keyword>
<feature type="region of interest" description="Disordered" evidence="7">
    <location>
        <begin position="871"/>
        <end position="903"/>
    </location>
</feature>
<feature type="coiled-coil region" evidence="6">
    <location>
        <begin position="23"/>
        <end position="50"/>
    </location>
</feature>
<keyword evidence="3" id="KW-0479">Metal-binding</keyword>
<dbReference type="GO" id="GO:0017022">
    <property type="term" value="F:myosin binding"/>
    <property type="evidence" value="ECO:0007669"/>
    <property type="project" value="TreeGrafter"/>
</dbReference>
<dbReference type="InterPro" id="IPR006788">
    <property type="entry name" value="Myrip/Melanophilin"/>
</dbReference>
<evidence type="ECO:0000259" key="8">
    <source>
        <dbReference type="PROSITE" id="PS50916"/>
    </source>
</evidence>
<evidence type="ECO:0000256" key="3">
    <source>
        <dbReference type="ARBA" id="ARBA00022723"/>
    </source>
</evidence>
<feature type="region of interest" description="Disordered" evidence="7">
    <location>
        <begin position="723"/>
        <end position="746"/>
    </location>
</feature>
<dbReference type="FunFam" id="3.30.40.10:FF:000018">
    <property type="entry name" value="Synaptotagmin-like 5, isoform CRA_a"/>
    <property type="match status" value="1"/>
</dbReference>
<dbReference type="InterPro" id="IPR010911">
    <property type="entry name" value="Rab_BD"/>
</dbReference>
<feature type="compositionally biased region" description="Basic residues" evidence="7">
    <location>
        <begin position="500"/>
        <end position="512"/>
    </location>
</feature>
<feature type="region of interest" description="Disordered" evidence="7">
    <location>
        <begin position="1225"/>
        <end position="1264"/>
    </location>
</feature>
<dbReference type="InParanoid" id="A0A2I4C1F3"/>
<organism evidence="9 10">
    <name type="scientific">Austrofundulus limnaeus</name>
    <name type="common">Annual killifish</name>
    <dbReference type="NCBI Taxonomy" id="52670"/>
    <lineage>
        <taxon>Eukaryota</taxon>
        <taxon>Metazoa</taxon>
        <taxon>Chordata</taxon>
        <taxon>Craniata</taxon>
        <taxon>Vertebrata</taxon>
        <taxon>Euteleostomi</taxon>
        <taxon>Actinopterygii</taxon>
        <taxon>Neopterygii</taxon>
        <taxon>Teleostei</taxon>
        <taxon>Neoteleostei</taxon>
        <taxon>Acanthomorphata</taxon>
        <taxon>Ovalentaria</taxon>
        <taxon>Atherinomorphae</taxon>
        <taxon>Cyprinodontiformes</taxon>
        <taxon>Rivulidae</taxon>
        <taxon>Austrofundulus</taxon>
    </lineage>
</organism>
<keyword evidence="6" id="KW-0175">Coiled coil</keyword>
<feature type="compositionally biased region" description="Basic and acidic residues" evidence="7">
    <location>
        <begin position="564"/>
        <end position="577"/>
    </location>
</feature>
<evidence type="ECO:0000313" key="10">
    <source>
        <dbReference type="RefSeq" id="XP_013873832.1"/>
    </source>
</evidence>